<dbReference type="Gene3D" id="2.60.40.730">
    <property type="entry name" value="SOR catalytic domain"/>
    <property type="match status" value="1"/>
</dbReference>
<dbReference type="CDD" id="cd00974">
    <property type="entry name" value="DSRD"/>
    <property type="match status" value="1"/>
</dbReference>
<dbReference type="EMBL" id="JAESWA010000001">
    <property type="protein sequence ID" value="MBL4930212.1"/>
    <property type="molecule type" value="Genomic_DNA"/>
</dbReference>
<comment type="cofactor">
    <cofactor evidence="1">
        <name>Cu(2+)</name>
        <dbReference type="ChEBI" id="CHEBI:29036"/>
    </cofactor>
</comment>
<comment type="cofactor">
    <cofactor evidence="12">
        <name>Fe(3+)</name>
        <dbReference type="ChEBI" id="CHEBI:29034"/>
    </cofactor>
    <text evidence="12">Binds 1 Fe(3+) ion per subunit. The iron ion 1 is coordinated via 4 cysteine residues.</text>
</comment>
<evidence type="ECO:0000259" key="13">
    <source>
        <dbReference type="Pfam" id="PF01880"/>
    </source>
</evidence>
<feature type="binding site" evidence="12">
    <location>
        <position position="10"/>
    </location>
    <ligand>
        <name>Fe cation</name>
        <dbReference type="ChEBI" id="CHEBI:24875"/>
        <label>1</label>
    </ligand>
</feature>
<comment type="catalytic activity">
    <reaction evidence="11">
        <text>reduced [rubredoxin] + superoxide + 2 H(+) = oxidized [rubredoxin] + H2O2</text>
        <dbReference type="Rhea" id="RHEA:21324"/>
        <dbReference type="Rhea" id="RHEA-COMP:10302"/>
        <dbReference type="Rhea" id="RHEA-COMP:10303"/>
        <dbReference type="ChEBI" id="CHEBI:15378"/>
        <dbReference type="ChEBI" id="CHEBI:16240"/>
        <dbReference type="ChEBI" id="CHEBI:18421"/>
        <dbReference type="ChEBI" id="CHEBI:29033"/>
        <dbReference type="ChEBI" id="CHEBI:29034"/>
        <dbReference type="EC" id="1.15.1.2"/>
    </reaction>
</comment>
<evidence type="ECO:0000256" key="9">
    <source>
        <dbReference type="ARBA" id="ARBA00024690"/>
    </source>
</evidence>
<dbReference type="PANTHER" id="PTHR36541:SF1">
    <property type="entry name" value="SUPEROXIDE REDUCTASE-RELATED"/>
    <property type="match status" value="1"/>
</dbReference>
<dbReference type="NCBIfam" id="TIGR00332">
    <property type="entry name" value="neela_ferrous"/>
    <property type="match status" value="1"/>
</dbReference>
<feature type="binding site" evidence="12">
    <location>
        <position position="75"/>
    </location>
    <ligand>
        <name>Fe cation</name>
        <dbReference type="ChEBI" id="CHEBI:24875"/>
        <label>2</label>
        <note>catalytic</note>
    </ligand>
</feature>
<dbReference type="EC" id="1.15.1.2" evidence="3"/>
<dbReference type="InterPro" id="IPR036073">
    <property type="entry name" value="Desulfoferrodoxin_Fe-bd_dom_sf"/>
</dbReference>
<dbReference type="GO" id="GO:0019430">
    <property type="term" value="P:removal of superoxide radicals"/>
    <property type="evidence" value="ECO:0007669"/>
    <property type="project" value="InterPro"/>
</dbReference>
<proteinExistence type="inferred from homology"/>
<evidence type="ECO:0000259" key="14">
    <source>
        <dbReference type="Pfam" id="PF06397"/>
    </source>
</evidence>
<dbReference type="InterPro" id="IPR038094">
    <property type="entry name" value="Desulfoferrodoxin_N_sf"/>
</dbReference>
<dbReference type="PANTHER" id="PTHR36541">
    <property type="entry name" value="SUPEROXIDE REDUCTASE-RELATED"/>
    <property type="match status" value="1"/>
</dbReference>
<dbReference type="InterPro" id="IPR002742">
    <property type="entry name" value="Desulfoferrodoxin_Fe-bd_dom"/>
</dbReference>
<keyword evidence="8 12" id="KW-0408">Iron</keyword>
<dbReference type="GO" id="GO:0005506">
    <property type="term" value="F:iron ion binding"/>
    <property type="evidence" value="ECO:0007669"/>
    <property type="project" value="InterPro"/>
</dbReference>
<dbReference type="RefSeq" id="WP_202765598.1">
    <property type="nucleotide sequence ID" value="NZ_JAESWA010000001.1"/>
</dbReference>
<evidence type="ECO:0000256" key="10">
    <source>
        <dbReference type="ARBA" id="ARBA00031398"/>
    </source>
</evidence>
<dbReference type="InterPro" id="IPR004462">
    <property type="entry name" value="Desulfoferrodoxin_N"/>
</dbReference>
<accession>A0A937FDB2</accession>
<dbReference type="InterPro" id="IPR051233">
    <property type="entry name" value="Desulfoferrodoxin_SOR"/>
</dbReference>
<evidence type="ECO:0000256" key="4">
    <source>
        <dbReference type="ARBA" id="ARBA00014839"/>
    </source>
</evidence>
<feature type="domain" description="Desulfoferrodoxin ferrous iron-binding" evidence="13">
    <location>
        <begin position="42"/>
        <end position="124"/>
    </location>
</feature>
<protein>
    <recommendedName>
        <fullName evidence="4">Desulfoferrodoxin</fullName>
        <ecNumber evidence="3">1.15.1.2</ecNumber>
    </recommendedName>
    <alternativeName>
        <fullName evidence="10">Superoxide reductase</fullName>
    </alternativeName>
</protein>
<sequence length="126" mass="13853">MIEKKQIYRCELCGNIVEVLNAGGGTLVCCGKPMTLLEGNTTEAATEKHIPVVTKVDGGVHVVVGEVEHPMTDAHSIQWIEVVTATKVLRKDLTPADKPEATFQVDEDVIEVREYCNLHGLWKTVL</sequence>
<dbReference type="InterPro" id="IPR004793">
    <property type="entry name" value="Desulfoferrodoxin_rbo"/>
</dbReference>
<organism evidence="15 16">
    <name type="scientific">Clostridium paridis</name>
    <dbReference type="NCBI Taxonomy" id="2803863"/>
    <lineage>
        <taxon>Bacteria</taxon>
        <taxon>Bacillati</taxon>
        <taxon>Bacillota</taxon>
        <taxon>Clostridia</taxon>
        <taxon>Eubacteriales</taxon>
        <taxon>Clostridiaceae</taxon>
        <taxon>Clostridium</taxon>
    </lineage>
</organism>
<keyword evidence="7" id="KW-0249">Electron transport</keyword>
<dbReference type="Pfam" id="PF01880">
    <property type="entry name" value="Desulfoferrodox"/>
    <property type="match status" value="1"/>
</dbReference>
<evidence type="ECO:0000256" key="5">
    <source>
        <dbReference type="ARBA" id="ARBA00022448"/>
    </source>
</evidence>
<name>A0A937FDB2_9CLOT</name>
<feature type="binding site" evidence="12">
    <location>
        <position position="119"/>
    </location>
    <ligand>
        <name>Fe cation</name>
        <dbReference type="ChEBI" id="CHEBI:24875"/>
        <label>2</label>
        <note>catalytic</note>
    </ligand>
</feature>
<keyword evidence="5" id="KW-0813">Transport</keyword>
<feature type="binding site" evidence="12">
    <location>
        <position position="116"/>
    </location>
    <ligand>
        <name>Fe cation</name>
        <dbReference type="ChEBI" id="CHEBI:24875"/>
        <label>2</label>
        <note>catalytic</note>
    </ligand>
</feature>
<comment type="caution">
    <text evidence="15">The sequence shown here is derived from an EMBL/GenBank/DDBJ whole genome shotgun (WGS) entry which is preliminary data.</text>
</comment>
<dbReference type="Gene3D" id="2.20.28.100">
    <property type="entry name" value="Desulphoferrodoxin, N-terminal domain"/>
    <property type="match status" value="1"/>
</dbReference>
<dbReference type="Proteomes" id="UP000623681">
    <property type="component" value="Unassembled WGS sequence"/>
</dbReference>
<feature type="domain" description="Desulfoferrodoxin N-terminal" evidence="14">
    <location>
        <begin position="3"/>
        <end position="37"/>
    </location>
</feature>
<feature type="binding site" evidence="12">
    <location>
        <position position="29"/>
    </location>
    <ligand>
        <name>Fe cation</name>
        <dbReference type="ChEBI" id="CHEBI:24875"/>
        <label>1</label>
    </ligand>
</feature>
<dbReference type="GO" id="GO:0050605">
    <property type="term" value="F:superoxide reductase activity"/>
    <property type="evidence" value="ECO:0007669"/>
    <property type="project" value="UniProtKB-EC"/>
</dbReference>
<feature type="binding site" evidence="12">
    <location>
        <position position="13"/>
    </location>
    <ligand>
        <name>Fe cation</name>
        <dbReference type="ChEBI" id="CHEBI:24875"/>
        <label>1</label>
    </ligand>
</feature>
<gene>
    <name evidence="15" type="ORF">JK634_00095</name>
</gene>
<evidence type="ECO:0000313" key="15">
    <source>
        <dbReference type="EMBL" id="MBL4930212.1"/>
    </source>
</evidence>
<evidence type="ECO:0000256" key="8">
    <source>
        <dbReference type="ARBA" id="ARBA00023004"/>
    </source>
</evidence>
<evidence type="ECO:0000256" key="6">
    <source>
        <dbReference type="ARBA" id="ARBA00022723"/>
    </source>
</evidence>
<dbReference type="AlphaFoldDB" id="A0A937FDB2"/>
<comment type="function">
    <text evidence="9">Catalyzes the one-electron reduction of superoxide anion radical to hydrogen peroxide at a nonheme ferrous iron center. Plays a fundamental role in case of oxidative stress via its superoxide detoxification activity.</text>
</comment>
<evidence type="ECO:0000256" key="11">
    <source>
        <dbReference type="ARBA" id="ARBA00047448"/>
    </source>
</evidence>
<evidence type="ECO:0000313" key="16">
    <source>
        <dbReference type="Proteomes" id="UP000623681"/>
    </source>
</evidence>
<keyword evidence="6 12" id="KW-0479">Metal-binding</keyword>
<dbReference type="Pfam" id="PF06397">
    <property type="entry name" value="Desulfoferrod_N"/>
    <property type="match status" value="1"/>
</dbReference>
<feature type="binding site" evidence="12">
    <location>
        <position position="30"/>
    </location>
    <ligand>
        <name>Fe cation</name>
        <dbReference type="ChEBI" id="CHEBI:24875"/>
        <label>1</label>
    </ligand>
</feature>
<dbReference type="SUPFAM" id="SSF49367">
    <property type="entry name" value="Superoxide reductase-like"/>
    <property type="match status" value="1"/>
</dbReference>
<evidence type="ECO:0000256" key="3">
    <source>
        <dbReference type="ARBA" id="ARBA00012679"/>
    </source>
</evidence>
<comment type="similarity">
    <text evidence="2">Belongs to the desulfoferrodoxin family.</text>
</comment>
<dbReference type="NCBIfam" id="TIGR00319">
    <property type="entry name" value="desulf_FeS4"/>
    <property type="match status" value="1"/>
</dbReference>
<dbReference type="NCBIfam" id="TIGR00320">
    <property type="entry name" value="dfx_rbo"/>
    <property type="match status" value="1"/>
</dbReference>
<keyword evidence="16" id="KW-1185">Reference proteome</keyword>
<comment type="cofactor">
    <cofactor evidence="12">
        <name>Fe(2+)</name>
        <dbReference type="ChEBI" id="CHEBI:29033"/>
    </cofactor>
    <text evidence="12">Binds 1 Fe(2+) ion per subunit. The iron ion 2 is coordinated via four histidines and one cysteine residue.</text>
</comment>
<evidence type="ECO:0000256" key="2">
    <source>
        <dbReference type="ARBA" id="ARBA00005941"/>
    </source>
</evidence>
<feature type="binding site" evidence="12">
    <location>
        <position position="69"/>
    </location>
    <ligand>
        <name>Fe cation</name>
        <dbReference type="ChEBI" id="CHEBI:24875"/>
        <label>2</label>
        <note>catalytic</note>
    </ligand>
</feature>
<feature type="binding site" evidence="12">
    <location>
        <position position="49"/>
    </location>
    <ligand>
        <name>Fe cation</name>
        <dbReference type="ChEBI" id="CHEBI:24875"/>
        <label>2</label>
        <note>catalytic</note>
    </ligand>
</feature>
<evidence type="ECO:0000256" key="1">
    <source>
        <dbReference type="ARBA" id="ARBA00001973"/>
    </source>
</evidence>
<evidence type="ECO:0000256" key="12">
    <source>
        <dbReference type="PIRSR" id="PIRSR604793-1"/>
    </source>
</evidence>
<dbReference type="SUPFAM" id="SSF57802">
    <property type="entry name" value="Rubredoxin-like"/>
    <property type="match status" value="1"/>
</dbReference>
<evidence type="ECO:0000256" key="7">
    <source>
        <dbReference type="ARBA" id="ARBA00022982"/>
    </source>
</evidence>
<reference evidence="15" key="1">
    <citation type="submission" date="2021-01" db="EMBL/GenBank/DDBJ databases">
        <title>Genome public.</title>
        <authorList>
            <person name="Liu C."/>
            <person name="Sun Q."/>
        </authorList>
    </citation>
    <scope>NUCLEOTIDE SEQUENCE</scope>
    <source>
        <strain evidence="15">YIM B02565</strain>
    </source>
</reference>